<keyword evidence="3" id="KW-1185">Reference proteome</keyword>
<dbReference type="RefSeq" id="WP_182545386.1">
    <property type="nucleotide sequence ID" value="NZ_JACGWZ010000005.1"/>
</dbReference>
<comment type="caution">
    <text evidence="2">The sequence shown here is derived from an EMBL/GenBank/DDBJ whole genome shotgun (WGS) entry which is preliminary data.</text>
</comment>
<evidence type="ECO:0000313" key="2">
    <source>
        <dbReference type="EMBL" id="MBA8826105.1"/>
    </source>
</evidence>
<reference evidence="2 3" key="1">
    <citation type="submission" date="2020-07" db="EMBL/GenBank/DDBJ databases">
        <title>Sequencing the genomes of 1000 actinobacteria strains.</title>
        <authorList>
            <person name="Klenk H.-P."/>
        </authorList>
    </citation>
    <scope>NUCLEOTIDE SEQUENCE [LARGE SCALE GENOMIC DNA]</scope>
    <source>
        <strain evidence="2 3">DSM 45975</strain>
    </source>
</reference>
<name>A0A839E2X3_9PSEU</name>
<dbReference type="Proteomes" id="UP000569329">
    <property type="component" value="Unassembled WGS sequence"/>
</dbReference>
<proteinExistence type="predicted"/>
<sequence>MTIEQNSQFAPAAAPQPSRRGAPEGTMHPPARTMPTDHTIRVDSGHGIDEPHRVDQDRVPGRRRQPMRGFEDTYTDIVDYIVRITHRIWEDQDVGYVYDTYSPGCRLHGDDGFSYGVEQLVDGTIQTINAFPDCRHYADDVIWAGDEDQGFVTSHRALNIGHHTGPWRWGPPTGRKLDTWVMANCVVRENEIYEEWVLYNTAAKLQQLGIDVVEAARAYAAEGGIAPLSARSFSEPQRLVGGRKPEAMALPEQFDVDQVVRALFHNVYNRRDLSMFDRVYAESVNYHGTTNRVGRNRSDVRGMARSLLATFPDLGVSVDEVYWMGNETDGFSVSVRWSGTGTHRGYGLYGKPTGRRAHLWGISQLYFAGGRIVEEWSLFNEFDVLAQLLGDEPPSLLG</sequence>
<feature type="region of interest" description="Disordered" evidence="1">
    <location>
        <begin position="1"/>
        <end position="67"/>
    </location>
</feature>
<evidence type="ECO:0000256" key="1">
    <source>
        <dbReference type="SAM" id="MobiDB-lite"/>
    </source>
</evidence>
<dbReference type="PANTHER" id="PTHR38436:SF1">
    <property type="entry name" value="ESTER CYCLASE"/>
    <property type="match status" value="1"/>
</dbReference>
<dbReference type="Gene3D" id="3.10.450.50">
    <property type="match status" value="2"/>
</dbReference>
<dbReference type="InterPro" id="IPR009959">
    <property type="entry name" value="Cyclase_SnoaL-like"/>
</dbReference>
<dbReference type="SUPFAM" id="SSF54427">
    <property type="entry name" value="NTF2-like"/>
    <property type="match status" value="2"/>
</dbReference>
<dbReference type="InterPro" id="IPR032710">
    <property type="entry name" value="NTF2-like_dom_sf"/>
</dbReference>
<feature type="compositionally biased region" description="Basic and acidic residues" evidence="1">
    <location>
        <begin position="38"/>
        <end position="60"/>
    </location>
</feature>
<evidence type="ECO:0000313" key="3">
    <source>
        <dbReference type="Proteomes" id="UP000569329"/>
    </source>
</evidence>
<organism evidence="2 3">
    <name type="scientific">Halosaccharopolyspora lacisalsi</name>
    <dbReference type="NCBI Taxonomy" id="1000566"/>
    <lineage>
        <taxon>Bacteria</taxon>
        <taxon>Bacillati</taxon>
        <taxon>Actinomycetota</taxon>
        <taxon>Actinomycetes</taxon>
        <taxon>Pseudonocardiales</taxon>
        <taxon>Pseudonocardiaceae</taxon>
        <taxon>Halosaccharopolyspora</taxon>
    </lineage>
</organism>
<protein>
    <submittedName>
        <fullName evidence="2">Putative ester cyclase</fullName>
    </submittedName>
</protein>
<feature type="compositionally biased region" description="Low complexity" evidence="1">
    <location>
        <begin position="7"/>
        <end position="20"/>
    </location>
</feature>
<dbReference type="AlphaFoldDB" id="A0A839E2X3"/>
<gene>
    <name evidence="2" type="ORF">FHX42_003481</name>
</gene>
<accession>A0A839E2X3</accession>
<dbReference type="PANTHER" id="PTHR38436">
    <property type="entry name" value="POLYKETIDE CYCLASE SNOAL-LIKE DOMAIN"/>
    <property type="match status" value="1"/>
</dbReference>
<dbReference type="Pfam" id="PF07366">
    <property type="entry name" value="SnoaL"/>
    <property type="match status" value="2"/>
</dbReference>
<dbReference type="EMBL" id="JACGWZ010000005">
    <property type="protein sequence ID" value="MBA8826105.1"/>
    <property type="molecule type" value="Genomic_DNA"/>
</dbReference>
<dbReference type="GO" id="GO:0030638">
    <property type="term" value="P:polyketide metabolic process"/>
    <property type="evidence" value="ECO:0007669"/>
    <property type="project" value="InterPro"/>
</dbReference>